<dbReference type="InterPro" id="IPR036770">
    <property type="entry name" value="Ankyrin_rpt-contain_sf"/>
</dbReference>
<organism evidence="5 6">
    <name type="scientific">Pseudoalteromonas aurantia 208</name>
    <dbReference type="NCBI Taxonomy" id="1314867"/>
    <lineage>
        <taxon>Bacteria</taxon>
        <taxon>Pseudomonadati</taxon>
        <taxon>Pseudomonadota</taxon>
        <taxon>Gammaproteobacteria</taxon>
        <taxon>Alteromonadales</taxon>
        <taxon>Pseudoalteromonadaceae</taxon>
        <taxon>Pseudoalteromonas</taxon>
    </lineage>
</organism>
<keyword evidence="2 3" id="KW-0040">ANK repeat</keyword>
<dbReference type="PANTHER" id="PTHR24198">
    <property type="entry name" value="ANKYRIN REPEAT AND PROTEIN KINASE DOMAIN-CONTAINING PROTEIN"/>
    <property type="match status" value="1"/>
</dbReference>
<evidence type="ECO:0000256" key="2">
    <source>
        <dbReference type="ARBA" id="ARBA00023043"/>
    </source>
</evidence>
<dbReference type="PROSITE" id="PS50297">
    <property type="entry name" value="ANK_REP_REGION"/>
    <property type="match status" value="1"/>
</dbReference>
<proteinExistence type="predicted"/>
<evidence type="ECO:0000256" key="1">
    <source>
        <dbReference type="ARBA" id="ARBA00022737"/>
    </source>
</evidence>
<dbReference type="SUPFAM" id="SSF48403">
    <property type="entry name" value="Ankyrin repeat"/>
    <property type="match status" value="1"/>
</dbReference>
<feature type="transmembrane region" description="Helical" evidence="4">
    <location>
        <begin position="419"/>
        <end position="440"/>
    </location>
</feature>
<dbReference type="InterPro" id="IPR002110">
    <property type="entry name" value="Ankyrin_rpt"/>
</dbReference>
<comment type="caution">
    <text evidence="5">The sequence shown here is derived from an EMBL/GenBank/DDBJ whole genome shotgun (WGS) entry which is preliminary data.</text>
</comment>
<name>A0ABR9E921_9GAMM</name>
<keyword evidence="4" id="KW-1133">Transmembrane helix</keyword>
<dbReference type="SMART" id="SM00248">
    <property type="entry name" value="ANK"/>
    <property type="match status" value="2"/>
</dbReference>
<dbReference type="PROSITE" id="PS50088">
    <property type="entry name" value="ANK_REPEAT"/>
    <property type="match status" value="1"/>
</dbReference>
<reference evidence="5 6" key="1">
    <citation type="submission" date="2015-03" db="EMBL/GenBank/DDBJ databases">
        <title>Genome sequence of Pseudoalteromonas aurantia.</title>
        <authorList>
            <person name="Xie B.-B."/>
            <person name="Rong J.-C."/>
            <person name="Qin Q.-L."/>
            <person name="Zhang Y.-Z."/>
        </authorList>
    </citation>
    <scope>NUCLEOTIDE SEQUENCE [LARGE SCALE GENOMIC DNA]</scope>
    <source>
        <strain evidence="5 6">208</strain>
    </source>
</reference>
<dbReference type="EMBL" id="AQGV01000012">
    <property type="protein sequence ID" value="MBE0367481.1"/>
    <property type="molecule type" value="Genomic_DNA"/>
</dbReference>
<evidence type="ECO:0000313" key="6">
    <source>
        <dbReference type="Proteomes" id="UP000615755"/>
    </source>
</evidence>
<feature type="repeat" description="ANK" evidence="3">
    <location>
        <begin position="279"/>
        <end position="311"/>
    </location>
</feature>
<feature type="transmembrane region" description="Helical" evidence="4">
    <location>
        <begin position="381"/>
        <end position="399"/>
    </location>
</feature>
<evidence type="ECO:0000256" key="3">
    <source>
        <dbReference type="PROSITE-ProRule" id="PRU00023"/>
    </source>
</evidence>
<dbReference type="Pfam" id="PF12796">
    <property type="entry name" value="Ank_2"/>
    <property type="match status" value="1"/>
</dbReference>
<evidence type="ECO:0000256" key="4">
    <source>
        <dbReference type="SAM" id="Phobius"/>
    </source>
</evidence>
<keyword evidence="4" id="KW-0812">Transmembrane</keyword>
<accession>A0ABR9E921</accession>
<evidence type="ECO:0008006" key="7">
    <source>
        <dbReference type="Google" id="ProtNLM"/>
    </source>
</evidence>
<protein>
    <recommendedName>
        <fullName evidence="7">Ankyrin repeat domain-containing protein</fullName>
    </recommendedName>
</protein>
<dbReference type="RefSeq" id="WP_192506910.1">
    <property type="nucleotide sequence ID" value="NZ_AQGV01000012.1"/>
</dbReference>
<keyword evidence="6" id="KW-1185">Reference proteome</keyword>
<dbReference type="Proteomes" id="UP000615755">
    <property type="component" value="Unassembled WGS sequence"/>
</dbReference>
<keyword evidence="1" id="KW-0677">Repeat</keyword>
<sequence length="442" mass="49992">MEHVLIWPAQYPLLLRGLAEQNGAFILDALESWPTCETSIDEQGVEATILPPIFYLLWLKPLEPFESCYFQHIDEYDEQQQAYSQQLFEHLDSTGMTRQSLTATLLERLLEYSDLQLQIDSVANPSFFELLLHRRYFQVIKWGVTQGLKMEAVDVCNAWVHEDLREAIIHALPNCIIDISETTKRATQNLLKGDEYYSLLKELCDDEELTSLLEQALLAHVMQDQAKQSVLIAFISQGAQGHAKDELGCSAFMWAIEKGFVNVVEQLLPYQDIKCIDDMGQTCLHYAVRSNLPSMVKVILNAGCDPHQRDVSELTAYRLAMKNGALAARKVLEEFGVIELSEQAQYNKIKQVHALYALAILLLPLQLFFFFHDNLSAKQEFVWGSALLGVSVFVLARGIRGGPLYPSRIHPWSLKGLSALSWLSISLQGMFSLLVLITLLGV</sequence>
<feature type="transmembrane region" description="Helical" evidence="4">
    <location>
        <begin position="354"/>
        <end position="372"/>
    </location>
</feature>
<evidence type="ECO:0000313" key="5">
    <source>
        <dbReference type="EMBL" id="MBE0367481.1"/>
    </source>
</evidence>
<dbReference type="Gene3D" id="1.25.40.20">
    <property type="entry name" value="Ankyrin repeat-containing domain"/>
    <property type="match status" value="1"/>
</dbReference>
<keyword evidence="4" id="KW-0472">Membrane</keyword>
<dbReference type="PANTHER" id="PTHR24198:SF165">
    <property type="entry name" value="ANKYRIN REPEAT-CONTAINING PROTEIN-RELATED"/>
    <property type="match status" value="1"/>
</dbReference>
<gene>
    <name evidence="5" type="ORF">PAUR_a0841</name>
</gene>